<sequence length="242" mass="25669">MIRASRRGRQDDGMSLVELMVTMMITGLIAAMTAALVIGVQRTNAENAARQDQIDGARVAVEGMSRSLRSAVKPSQVARDCTGCAQEAFLAGSSYDVQFYANIDNPDNRVGPSRVSYTIPTTGARRGELIETIQRPTSNVPTATGYAYCLPTSATCAPYITTRVIARDVVTTGTPVFTFFDLAGDRMATPAAGLPPSALAQVRSVELVVTVASPLNDGARSTTYIQRMMLPNAQAVLKSGAS</sequence>
<dbReference type="RefSeq" id="WP_198733915.1">
    <property type="nucleotide sequence ID" value="NZ_JAEINH010000007.1"/>
</dbReference>
<proteinExistence type="predicted"/>
<keyword evidence="1" id="KW-0472">Membrane</keyword>
<feature type="transmembrane region" description="Helical" evidence="1">
    <location>
        <begin position="21"/>
        <end position="40"/>
    </location>
</feature>
<evidence type="ECO:0000313" key="3">
    <source>
        <dbReference type="Proteomes" id="UP000602087"/>
    </source>
</evidence>
<reference evidence="2" key="1">
    <citation type="submission" date="2020-12" db="EMBL/GenBank/DDBJ databases">
        <title>Sanguibacter suaedae sp. nov., isolated from Suaeda aralocaspica.</title>
        <authorList>
            <person name="Ma Q."/>
        </authorList>
    </citation>
    <scope>NUCLEOTIDE SEQUENCE</scope>
    <source>
        <strain evidence="2">YZGR15</strain>
    </source>
</reference>
<dbReference type="InterPro" id="IPR045584">
    <property type="entry name" value="Pilin-like"/>
</dbReference>
<dbReference type="AlphaFoldDB" id="A0A934I525"/>
<keyword evidence="1" id="KW-1133">Transmembrane helix</keyword>
<organism evidence="2 3">
    <name type="scientific">Sanguibacter suaedae</name>
    <dbReference type="NCBI Taxonomy" id="2795737"/>
    <lineage>
        <taxon>Bacteria</taxon>
        <taxon>Bacillati</taxon>
        <taxon>Actinomycetota</taxon>
        <taxon>Actinomycetes</taxon>
        <taxon>Micrococcales</taxon>
        <taxon>Sanguibacteraceae</taxon>
        <taxon>Sanguibacter</taxon>
    </lineage>
</organism>
<dbReference type="NCBIfam" id="TIGR02532">
    <property type="entry name" value="IV_pilin_GFxxxE"/>
    <property type="match status" value="1"/>
</dbReference>
<dbReference type="EMBL" id="JAEINH010000007">
    <property type="protein sequence ID" value="MBI9115353.1"/>
    <property type="molecule type" value="Genomic_DNA"/>
</dbReference>
<comment type="caution">
    <text evidence="2">The sequence shown here is derived from an EMBL/GenBank/DDBJ whole genome shotgun (WGS) entry which is preliminary data.</text>
</comment>
<keyword evidence="3" id="KW-1185">Reference proteome</keyword>
<gene>
    <name evidence="2" type="ORF">JAV76_10070</name>
</gene>
<dbReference type="Proteomes" id="UP000602087">
    <property type="component" value="Unassembled WGS sequence"/>
</dbReference>
<protein>
    <submittedName>
        <fullName evidence="2">Prepilin-type N-terminal cleavage/methylation domain-containing protein</fullName>
    </submittedName>
</protein>
<evidence type="ECO:0000313" key="2">
    <source>
        <dbReference type="EMBL" id="MBI9115353.1"/>
    </source>
</evidence>
<dbReference type="Gene3D" id="3.30.700.10">
    <property type="entry name" value="Glycoprotein, Type 4 Pilin"/>
    <property type="match status" value="1"/>
</dbReference>
<dbReference type="Pfam" id="PF07963">
    <property type="entry name" value="N_methyl"/>
    <property type="match status" value="1"/>
</dbReference>
<name>A0A934I525_9MICO</name>
<accession>A0A934I525</accession>
<keyword evidence="1" id="KW-0812">Transmembrane</keyword>
<dbReference type="SUPFAM" id="SSF54523">
    <property type="entry name" value="Pili subunits"/>
    <property type="match status" value="1"/>
</dbReference>
<dbReference type="InterPro" id="IPR012902">
    <property type="entry name" value="N_methyl_site"/>
</dbReference>
<evidence type="ECO:0000256" key="1">
    <source>
        <dbReference type="SAM" id="Phobius"/>
    </source>
</evidence>